<reference evidence="2" key="2">
    <citation type="submission" date="2020-09" db="EMBL/GenBank/DDBJ databases">
        <authorList>
            <person name="Sun Q."/>
            <person name="Ohkuma M."/>
        </authorList>
    </citation>
    <scope>NUCLEOTIDE SEQUENCE</scope>
    <source>
        <strain evidence="2">JCM 3346</strain>
    </source>
</reference>
<protein>
    <submittedName>
        <fullName evidence="2">Uncharacterized protein</fullName>
    </submittedName>
</protein>
<accession>A0A918CA51</accession>
<dbReference type="EMBL" id="BMRJ01000001">
    <property type="protein sequence ID" value="GGR14229.1"/>
    <property type="molecule type" value="Genomic_DNA"/>
</dbReference>
<comment type="caution">
    <text evidence="2">The sequence shown here is derived from an EMBL/GenBank/DDBJ whole genome shotgun (WGS) entry which is preliminary data.</text>
</comment>
<dbReference type="Proteomes" id="UP000610303">
    <property type="component" value="Unassembled WGS sequence"/>
</dbReference>
<feature type="transmembrane region" description="Helical" evidence="1">
    <location>
        <begin position="41"/>
        <end position="59"/>
    </location>
</feature>
<keyword evidence="1" id="KW-0812">Transmembrane</keyword>
<keyword evidence="3" id="KW-1185">Reference proteome</keyword>
<feature type="transmembrane region" description="Helical" evidence="1">
    <location>
        <begin position="17"/>
        <end position="35"/>
    </location>
</feature>
<dbReference type="AlphaFoldDB" id="A0A918CA51"/>
<dbReference type="RefSeq" id="WP_189083592.1">
    <property type="nucleotide sequence ID" value="NZ_BMRJ01000001.1"/>
</dbReference>
<evidence type="ECO:0000313" key="3">
    <source>
        <dbReference type="Proteomes" id="UP000610303"/>
    </source>
</evidence>
<gene>
    <name evidence="2" type="ORF">GCM10010196_03490</name>
</gene>
<organism evidence="2 3">
    <name type="scientific">Agromyces mediolanus</name>
    <name type="common">Corynebacterium mediolanum</name>
    <dbReference type="NCBI Taxonomy" id="41986"/>
    <lineage>
        <taxon>Bacteria</taxon>
        <taxon>Bacillati</taxon>
        <taxon>Actinomycetota</taxon>
        <taxon>Actinomycetes</taxon>
        <taxon>Micrococcales</taxon>
        <taxon>Microbacteriaceae</taxon>
        <taxon>Agromyces</taxon>
    </lineage>
</organism>
<feature type="transmembrane region" description="Helical" evidence="1">
    <location>
        <begin position="80"/>
        <end position="99"/>
    </location>
</feature>
<name>A0A918CA51_AGRME</name>
<evidence type="ECO:0000313" key="2">
    <source>
        <dbReference type="EMBL" id="GGR14229.1"/>
    </source>
</evidence>
<sequence length="141" mass="14837">MSTISTSGTENFPTTRAGLLAGAGIVALILFISAAQAAGTWFLGTSVTFVLFVVLLLMLPRLFKPRGSRLRAPVTQRQSGWIYMGTIAFGAIFVTTTLITGQPLWALVAGIAVTVATLAALIALATRRGGEVALDNQRQSE</sequence>
<reference evidence="2" key="1">
    <citation type="journal article" date="2014" name="Int. J. Syst. Evol. Microbiol.">
        <title>Complete genome sequence of Corynebacterium casei LMG S-19264T (=DSM 44701T), isolated from a smear-ripened cheese.</title>
        <authorList>
            <consortium name="US DOE Joint Genome Institute (JGI-PGF)"/>
            <person name="Walter F."/>
            <person name="Albersmeier A."/>
            <person name="Kalinowski J."/>
            <person name="Ruckert C."/>
        </authorList>
    </citation>
    <scope>NUCLEOTIDE SEQUENCE</scope>
    <source>
        <strain evidence="2">JCM 3346</strain>
    </source>
</reference>
<proteinExistence type="predicted"/>
<feature type="transmembrane region" description="Helical" evidence="1">
    <location>
        <begin position="105"/>
        <end position="125"/>
    </location>
</feature>
<keyword evidence="1" id="KW-0472">Membrane</keyword>
<evidence type="ECO:0000256" key="1">
    <source>
        <dbReference type="SAM" id="Phobius"/>
    </source>
</evidence>
<keyword evidence="1" id="KW-1133">Transmembrane helix</keyword>